<reference evidence="3" key="1">
    <citation type="submission" date="2023-09" db="EMBL/GenBank/DDBJ databases">
        <authorList>
            <person name="Zhang C."/>
        </authorList>
    </citation>
    <scope>NUCLEOTIDE SEQUENCE [LARGE SCALE GENOMIC DNA]</scope>
    <source>
        <strain evidence="3">SQ345</strain>
    </source>
</reference>
<dbReference type="EMBL" id="CP134146">
    <property type="protein sequence ID" value="WNC69499.1"/>
    <property type="molecule type" value="Genomic_DNA"/>
</dbReference>
<dbReference type="Pfam" id="PF13417">
    <property type="entry name" value="GST_N_3"/>
    <property type="match status" value="1"/>
</dbReference>
<evidence type="ECO:0000259" key="1">
    <source>
        <dbReference type="Pfam" id="PF13417"/>
    </source>
</evidence>
<keyword evidence="3" id="KW-1185">Reference proteome</keyword>
<name>A0ABY9TP33_9GAMM</name>
<proteinExistence type="predicted"/>
<feature type="domain" description="GST N-terminal" evidence="1">
    <location>
        <begin position="43"/>
        <end position="116"/>
    </location>
</feature>
<dbReference type="RefSeq" id="WP_348388641.1">
    <property type="nucleotide sequence ID" value="NZ_CP134146.1"/>
</dbReference>
<gene>
    <name evidence="2" type="ORF">RI845_04965</name>
</gene>
<protein>
    <submittedName>
        <fullName evidence="2">Glutaredoxin</fullName>
    </submittedName>
</protein>
<dbReference type="PROSITE" id="PS51354">
    <property type="entry name" value="GLUTAREDOXIN_2"/>
    <property type="match status" value="1"/>
</dbReference>
<evidence type="ECO:0000313" key="3">
    <source>
        <dbReference type="Proteomes" id="UP001248581"/>
    </source>
</evidence>
<dbReference type="Gene3D" id="3.40.30.10">
    <property type="entry name" value="Glutaredoxin"/>
    <property type="match status" value="1"/>
</dbReference>
<dbReference type="SUPFAM" id="SSF52833">
    <property type="entry name" value="Thioredoxin-like"/>
    <property type="match status" value="1"/>
</dbReference>
<evidence type="ECO:0000313" key="2">
    <source>
        <dbReference type="EMBL" id="WNC69499.1"/>
    </source>
</evidence>
<dbReference type="Proteomes" id="UP001248581">
    <property type="component" value="Chromosome"/>
</dbReference>
<dbReference type="InterPro" id="IPR036249">
    <property type="entry name" value="Thioredoxin-like_sf"/>
</dbReference>
<sequence>MALLRFIIGRIILLINFIFSPKAMKREPIAQQSVDQQTENFSLYQLNACPFCVKVRRNIKRNSLNIELRDIKKDNHLDELVANGGKRTVPCLRIDKEDGSSEWMYESKVISSYLDQVAA</sequence>
<organism evidence="2 3">
    <name type="scientific">Thalassotalea nanhaiensis</name>
    <dbReference type="NCBI Taxonomy" id="3065648"/>
    <lineage>
        <taxon>Bacteria</taxon>
        <taxon>Pseudomonadati</taxon>
        <taxon>Pseudomonadota</taxon>
        <taxon>Gammaproteobacteria</taxon>
        <taxon>Alteromonadales</taxon>
        <taxon>Colwelliaceae</taxon>
        <taxon>Thalassotalea</taxon>
    </lineage>
</organism>
<accession>A0ABY9TP33</accession>
<dbReference type="InterPro" id="IPR004045">
    <property type="entry name" value="Glutathione_S-Trfase_N"/>
</dbReference>